<proteinExistence type="predicted"/>
<name>A0A142CW64_9EURY</name>
<reference evidence="2" key="1">
    <citation type="submission" date="2016-03" db="EMBL/GenBank/DDBJ databases">
        <authorList>
            <person name="Oger P.M."/>
        </authorList>
    </citation>
    <scope>NUCLEOTIDE SEQUENCE [LARGE SCALE GENOMIC DNA]</scope>
    <source>
        <strain evidence="2">OG-1</strain>
    </source>
</reference>
<accession>A0A142CW64</accession>
<dbReference type="STRING" id="53952.A0127_07455"/>
<keyword evidence="2" id="KW-1185">Reference proteome</keyword>
<dbReference type="EMBL" id="CP014750">
    <property type="protein sequence ID" value="AMQ19016.1"/>
    <property type="molecule type" value="Genomic_DNA"/>
</dbReference>
<dbReference type="AlphaFoldDB" id="A0A142CW64"/>
<dbReference type="KEGG" id="tpep:A0127_07455"/>
<sequence length="64" mass="7436">MPIFGKKERKKKTYAEIIRELSEKYRLPEDVIRAIGKAHLALDGLCIISEADRPENNIERVKKL</sequence>
<evidence type="ECO:0000313" key="2">
    <source>
        <dbReference type="Proteomes" id="UP000073604"/>
    </source>
</evidence>
<organism evidence="1 2">
    <name type="scientific">Thermococcus peptonophilus</name>
    <dbReference type="NCBI Taxonomy" id="53952"/>
    <lineage>
        <taxon>Archaea</taxon>
        <taxon>Methanobacteriati</taxon>
        <taxon>Methanobacteriota</taxon>
        <taxon>Thermococci</taxon>
        <taxon>Thermococcales</taxon>
        <taxon>Thermococcaceae</taxon>
        <taxon>Thermococcus</taxon>
    </lineage>
</organism>
<protein>
    <submittedName>
        <fullName evidence="1">Uncharacterized protein</fullName>
    </submittedName>
</protein>
<dbReference type="Proteomes" id="UP000073604">
    <property type="component" value="Chromosome"/>
</dbReference>
<gene>
    <name evidence="1" type="ORF">A0127_07455</name>
</gene>
<evidence type="ECO:0000313" key="1">
    <source>
        <dbReference type="EMBL" id="AMQ19016.1"/>
    </source>
</evidence>